<dbReference type="EMBL" id="GGEC01085909">
    <property type="protein sequence ID" value="MBX66393.1"/>
    <property type="molecule type" value="Transcribed_RNA"/>
</dbReference>
<sequence length="34" mass="4067">MHFYMNFFPPWSITGIFELTPPLQLFSRSTHLPL</sequence>
<accession>A0A2P2QHA8</accession>
<name>A0A2P2QHA8_RHIMU</name>
<organism evidence="1">
    <name type="scientific">Rhizophora mucronata</name>
    <name type="common">Asiatic mangrove</name>
    <dbReference type="NCBI Taxonomy" id="61149"/>
    <lineage>
        <taxon>Eukaryota</taxon>
        <taxon>Viridiplantae</taxon>
        <taxon>Streptophyta</taxon>
        <taxon>Embryophyta</taxon>
        <taxon>Tracheophyta</taxon>
        <taxon>Spermatophyta</taxon>
        <taxon>Magnoliopsida</taxon>
        <taxon>eudicotyledons</taxon>
        <taxon>Gunneridae</taxon>
        <taxon>Pentapetalae</taxon>
        <taxon>rosids</taxon>
        <taxon>fabids</taxon>
        <taxon>Malpighiales</taxon>
        <taxon>Rhizophoraceae</taxon>
        <taxon>Rhizophora</taxon>
    </lineage>
</organism>
<reference evidence="1" key="1">
    <citation type="submission" date="2018-02" db="EMBL/GenBank/DDBJ databases">
        <title>Rhizophora mucronata_Transcriptome.</title>
        <authorList>
            <person name="Meera S.P."/>
            <person name="Sreeshan A."/>
            <person name="Augustine A."/>
        </authorList>
    </citation>
    <scope>NUCLEOTIDE SEQUENCE</scope>
    <source>
        <tissue evidence="1">Leaf</tissue>
    </source>
</reference>
<proteinExistence type="predicted"/>
<evidence type="ECO:0000313" key="1">
    <source>
        <dbReference type="EMBL" id="MBX66393.1"/>
    </source>
</evidence>
<protein>
    <submittedName>
        <fullName evidence="1">Uncharacterized protein</fullName>
    </submittedName>
</protein>
<dbReference type="AlphaFoldDB" id="A0A2P2QHA8"/>